<evidence type="ECO:0000259" key="1">
    <source>
        <dbReference type="PROSITE" id="PS51462"/>
    </source>
</evidence>
<dbReference type="InterPro" id="IPR000086">
    <property type="entry name" value="NUDIX_hydrolase_dom"/>
</dbReference>
<dbReference type="Gene3D" id="3.90.79.10">
    <property type="entry name" value="Nucleoside Triphosphate Pyrophosphohydrolase"/>
    <property type="match status" value="1"/>
</dbReference>
<dbReference type="Pfam" id="PF00293">
    <property type="entry name" value="NUDIX"/>
    <property type="match status" value="1"/>
</dbReference>
<evidence type="ECO:0000313" key="3">
    <source>
        <dbReference type="Proteomes" id="UP001321760"/>
    </source>
</evidence>
<gene>
    <name evidence="2" type="ORF">QBC34DRAFT_152153</name>
</gene>
<name>A0AAV9GEZ8_9PEZI</name>
<dbReference type="InterPro" id="IPR015797">
    <property type="entry name" value="NUDIX_hydrolase-like_dom_sf"/>
</dbReference>
<dbReference type="CDD" id="cd02883">
    <property type="entry name" value="NUDIX_Hydrolase"/>
    <property type="match status" value="1"/>
</dbReference>
<proteinExistence type="predicted"/>
<dbReference type="EMBL" id="MU865959">
    <property type="protein sequence ID" value="KAK4446176.1"/>
    <property type="molecule type" value="Genomic_DNA"/>
</dbReference>
<evidence type="ECO:0000313" key="2">
    <source>
        <dbReference type="EMBL" id="KAK4446176.1"/>
    </source>
</evidence>
<keyword evidence="3" id="KW-1185">Reference proteome</keyword>
<sequence>MPLPVPAPARVFEFKYDESVSPWHVPMRQWLQERDPASTLTSVASGVVVFNAEDRVLLVQRASHDSMPNLWEVPGGAVDEEDATILHGAARELWEEAGLVLTRINRFIPEGRQDDRYEVKLEDLGYRFTNRAGTKLVCRFAFEAEVESCDKVTLDPNEHQDYVWASEEEIRTQKIGDRGIPLTGPFGLSMLLTAFRLRKAGLKTGA</sequence>
<reference evidence="2" key="1">
    <citation type="journal article" date="2023" name="Mol. Phylogenet. Evol.">
        <title>Genome-scale phylogeny and comparative genomics of the fungal order Sordariales.</title>
        <authorList>
            <person name="Hensen N."/>
            <person name="Bonometti L."/>
            <person name="Westerberg I."/>
            <person name="Brannstrom I.O."/>
            <person name="Guillou S."/>
            <person name="Cros-Aarteil S."/>
            <person name="Calhoun S."/>
            <person name="Haridas S."/>
            <person name="Kuo A."/>
            <person name="Mondo S."/>
            <person name="Pangilinan J."/>
            <person name="Riley R."/>
            <person name="LaButti K."/>
            <person name="Andreopoulos B."/>
            <person name="Lipzen A."/>
            <person name="Chen C."/>
            <person name="Yan M."/>
            <person name="Daum C."/>
            <person name="Ng V."/>
            <person name="Clum A."/>
            <person name="Steindorff A."/>
            <person name="Ohm R.A."/>
            <person name="Martin F."/>
            <person name="Silar P."/>
            <person name="Natvig D.O."/>
            <person name="Lalanne C."/>
            <person name="Gautier V."/>
            <person name="Ament-Velasquez S.L."/>
            <person name="Kruys A."/>
            <person name="Hutchinson M.I."/>
            <person name="Powell A.J."/>
            <person name="Barry K."/>
            <person name="Miller A.N."/>
            <person name="Grigoriev I.V."/>
            <person name="Debuchy R."/>
            <person name="Gladieux P."/>
            <person name="Hiltunen Thoren M."/>
            <person name="Johannesson H."/>
        </authorList>
    </citation>
    <scope>NUCLEOTIDE SEQUENCE</scope>
    <source>
        <strain evidence="2">PSN243</strain>
    </source>
</reference>
<comment type="caution">
    <text evidence="2">The sequence shown here is derived from an EMBL/GenBank/DDBJ whole genome shotgun (WGS) entry which is preliminary data.</text>
</comment>
<dbReference type="Proteomes" id="UP001321760">
    <property type="component" value="Unassembled WGS sequence"/>
</dbReference>
<feature type="domain" description="Nudix hydrolase" evidence="1">
    <location>
        <begin position="40"/>
        <end position="188"/>
    </location>
</feature>
<dbReference type="PANTHER" id="PTHR43736">
    <property type="entry name" value="ADP-RIBOSE PYROPHOSPHATASE"/>
    <property type="match status" value="1"/>
</dbReference>
<organism evidence="2 3">
    <name type="scientific">Podospora aff. communis PSN243</name>
    <dbReference type="NCBI Taxonomy" id="3040156"/>
    <lineage>
        <taxon>Eukaryota</taxon>
        <taxon>Fungi</taxon>
        <taxon>Dikarya</taxon>
        <taxon>Ascomycota</taxon>
        <taxon>Pezizomycotina</taxon>
        <taxon>Sordariomycetes</taxon>
        <taxon>Sordariomycetidae</taxon>
        <taxon>Sordariales</taxon>
        <taxon>Podosporaceae</taxon>
        <taxon>Podospora</taxon>
    </lineage>
</organism>
<protein>
    <submittedName>
        <fullName evidence="2">NUDIX domain protein</fullName>
    </submittedName>
</protein>
<dbReference type="PANTHER" id="PTHR43736:SF1">
    <property type="entry name" value="DIHYDRONEOPTERIN TRIPHOSPHATE DIPHOSPHATASE"/>
    <property type="match status" value="1"/>
</dbReference>
<dbReference type="SUPFAM" id="SSF55811">
    <property type="entry name" value="Nudix"/>
    <property type="match status" value="1"/>
</dbReference>
<dbReference type="AlphaFoldDB" id="A0AAV9GEZ8"/>
<accession>A0AAV9GEZ8</accession>
<reference evidence="2" key="2">
    <citation type="submission" date="2023-05" db="EMBL/GenBank/DDBJ databases">
        <authorList>
            <consortium name="Lawrence Berkeley National Laboratory"/>
            <person name="Steindorff A."/>
            <person name="Hensen N."/>
            <person name="Bonometti L."/>
            <person name="Westerberg I."/>
            <person name="Brannstrom I.O."/>
            <person name="Guillou S."/>
            <person name="Cros-Aarteil S."/>
            <person name="Calhoun S."/>
            <person name="Haridas S."/>
            <person name="Kuo A."/>
            <person name="Mondo S."/>
            <person name="Pangilinan J."/>
            <person name="Riley R."/>
            <person name="Labutti K."/>
            <person name="Andreopoulos B."/>
            <person name="Lipzen A."/>
            <person name="Chen C."/>
            <person name="Yanf M."/>
            <person name="Daum C."/>
            <person name="Ng V."/>
            <person name="Clum A."/>
            <person name="Ohm R."/>
            <person name="Martin F."/>
            <person name="Silar P."/>
            <person name="Natvig D."/>
            <person name="Lalanne C."/>
            <person name="Gautier V."/>
            <person name="Ament-Velasquez S.L."/>
            <person name="Kruys A."/>
            <person name="Hutchinson M.I."/>
            <person name="Powell A.J."/>
            <person name="Barry K."/>
            <person name="Miller A.N."/>
            <person name="Grigoriev I.V."/>
            <person name="Debuchy R."/>
            <person name="Gladieux P."/>
            <person name="Thoren M.H."/>
            <person name="Johannesson H."/>
        </authorList>
    </citation>
    <scope>NUCLEOTIDE SEQUENCE</scope>
    <source>
        <strain evidence="2">PSN243</strain>
    </source>
</reference>
<dbReference type="PROSITE" id="PS51462">
    <property type="entry name" value="NUDIX"/>
    <property type="match status" value="1"/>
</dbReference>